<feature type="signal peptide" evidence="2">
    <location>
        <begin position="1"/>
        <end position="17"/>
    </location>
</feature>
<keyword evidence="2" id="KW-0732">Signal</keyword>
<dbReference type="OrthoDB" id="1413132at2"/>
<dbReference type="InterPro" id="IPR051610">
    <property type="entry name" value="GPI/OXD"/>
</dbReference>
<dbReference type="InterPro" id="IPR014710">
    <property type="entry name" value="RmlC-like_jellyroll"/>
</dbReference>
<dbReference type="GO" id="GO:0046872">
    <property type="term" value="F:metal ion binding"/>
    <property type="evidence" value="ECO:0007669"/>
    <property type="project" value="UniProtKB-KW"/>
</dbReference>
<name>A0A344TNA3_9BACT</name>
<evidence type="ECO:0000259" key="3">
    <source>
        <dbReference type="Pfam" id="PF07883"/>
    </source>
</evidence>
<dbReference type="Pfam" id="PF07883">
    <property type="entry name" value="Cupin_2"/>
    <property type="match status" value="2"/>
</dbReference>
<dbReference type="EMBL" id="CP030850">
    <property type="protein sequence ID" value="AXE20124.1"/>
    <property type="molecule type" value="Genomic_DNA"/>
</dbReference>
<organism evidence="4 5">
    <name type="scientific">Runella rosea</name>
    <dbReference type="NCBI Taxonomy" id="2259595"/>
    <lineage>
        <taxon>Bacteria</taxon>
        <taxon>Pseudomonadati</taxon>
        <taxon>Bacteroidota</taxon>
        <taxon>Cytophagia</taxon>
        <taxon>Cytophagales</taxon>
        <taxon>Spirosomataceae</taxon>
        <taxon>Runella</taxon>
    </lineage>
</organism>
<feature type="domain" description="Cupin type-2" evidence="3">
    <location>
        <begin position="71"/>
        <end position="129"/>
    </location>
</feature>
<dbReference type="RefSeq" id="WP_114068890.1">
    <property type="nucleotide sequence ID" value="NZ_CP030850.1"/>
</dbReference>
<keyword evidence="5" id="KW-1185">Reference proteome</keyword>
<dbReference type="Proteomes" id="UP000251993">
    <property type="component" value="Chromosome"/>
</dbReference>
<proteinExistence type="predicted"/>
<evidence type="ECO:0000313" key="4">
    <source>
        <dbReference type="EMBL" id="AXE20124.1"/>
    </source>
</evidence>
<feature type="chain" id="PRO_5017062891" evidence="2">
    <location>
        <begin position="18"/>
        <end position="263"/>
    </location>
</feature>
<gene>
    <name evidence="4" type="ORF">DR864_21415</name>
</gene>
<evidence type="ECO:0000313" key="5">
    <source>
        <dbReference type="Proteomes" id="UP000251993"/>
    </source>
</evidence>
<reference evidence="4 5" key="1">
    <citation type="submission" date="2018-07" db="EMBL/GenBank/DDBJ databases">
        <title>Genome sequencing of Runella.</title>
        <authorList>
            <person name="Baek M.-G."/>
            <person name="Yi H."/>
        </authorList>
    </citation>
    <scope>NUCLEOTIDE SEQUENCE [LARGE SCALE GENOMIC DNA]</scope>
    <source>
        <strain evidence="4 5">HYN0085</strain>
    </source>
</reference>
<sequence length="263" mass="29510">MTKLLFLLFLVSHLVFAQTAEPVASKVYKWSDAQIIKRPKGEARSILEGTTPHFKLFKVHATTVNPKSRMRDSEYTQENEELLIIKEGILTVTVEGKTKELKPGGIALIMSGDKRSVVNNTDTPVTYYVFQLNSVAPLDIERGKTAGGSLLLNWDETEFKGHDKGGRRNFFDRPTSMSKRFEMHVTTLTGNWMSHPAHRHPAAEILMLVNSQEGEADSQAKEIIDGVWHDSKVGDIIFLNSNVPHGLQNTSKGSCTYFAFQFE</sequence>
<dbReference type="Gene3D" id="2.60.120.10">
    <property type="entry name" value="Jelly Rolls"/>
    <property type="match status" value="1"/>
</dbReference>
<feature type="domain" description="Cupin type-2" evidence="3">
    <location>
        <begin position="187"/>
        <end position="258"/>
    </location>
</feature>
<dbReference type="SUPFAM" id="SSF51182">
    <property type="entry name" value="RmlC-like cupins"/>
    <property type="match status" value="1"/>
</dbReference>
<dbReference type="AlphaFoldDB" id="A0A344TNA3"/>
<evidence type="ECO:0000256" key="1">
    <source>
        <dbReference type="ARBA" id="ARBA00022723"/>
    </source>
</evidence>
<evidence type="ECO:0000256" key="2">
    <source>
        <dbReference type="SAM" id="SignalP"/>
    </source>
</evidence>
<dbReference type="InterPro" id="IPR011051">
    <property type="entry name" value="RmlC_Cupin_sf"/>
</dbReference>
<dbReference type="CDD" id="cd02208">
    <property type="entry name" value="cupin_RmlC-like"/>
    <property type="match status" value="1"/>
</dbReference>
<protein>
    <submittedName>
        <fullName evidence="4">Cupin</fullName>
    </submittedName>
</protein>
<accession>A0A344TNA3</accession>
<dbReference type="InterPro" id="IPR013096">
    <property type="entry name" value="Cupin_2"/>
</dbReference>
<dbReference type="KEGG" id="run:DR864_21415"/>
<keyword evidence="1" id="KW-0479">Metal-binding</keyword>
<dbReference type="PANTHER" id="PTHR35848">
    <property type="entry name" value="OXALATE-BINDING PROTEIN"/>
    <property type="match status" value="1"/>
</dbReference>